<reference evidence="1 2" key="1">
    <citation type="submission" date="2019-09" db="EMBL/GenBank/DDBJ databases">
        <title>Taxonomy of Antarctic Massilia spp.: description of Massilia rubra sp. nov., Massilia aquatica sp. nov., Massilia mucilaginosa sp. nov., Massilia frigida sp. nov. isolated from streams, lakes and regoliths.</title>
        <authorList>
            <person name="Holochova P."/>
            <person name="Sedlacek I."/>
            <person name="Kralova S."/>
            <person name="Maslanova I."/>
            <person name="Busse H.-J."/>
            <person name="Stankova E."/>
            <person name="Vrbovska V."/>
            <person name="Kovarovic V."/>
            <person name="Bartak M."/>
            <person name="Svec P."/>
            <person name="Pantucek R."/>
        </authorList>
    </citation>
    <scope>NUCLEOTIDE SEQUENCE [LARGE SCALE GENOMIC DNA]</scope>
    <source>
        <strain evidence="1 2">CCM 8692</strain>
    </source>
</reference>
<name>A0ABX0LQD6_9BURK</name>
<organism evidence="1 2">
    <name type="scientific">Massilia rubra</name>
    <dbReference type="NCBI Taxonomy" id="2607910"/>
    <lineage>
        <taxon>Bacteria</taxon>
        <taxon>Pseudomonadati</taxon>
        <taxon>Pseudomonadota</taxon>
        <taxon>Betaproteobacteria</taxon>
        <taxon>Burkholderiales</taxon>
        <taxon>Oxalobacteraceae</taxon>
        <taxon>Telluria group</taxon>
        <taxon>Massilia</taxon>
    </lineage>
</organism>
<sequence>MILVRTSACALHVGLNAHSARTLLGHVAHLRQHGRSDFTARDGGSGEAIAISLARSDTDRLALRKNALDLLLDDESIDLAAFKLAEFIAQGFCSTPEFIECEPHKPGRKGRAIGIYFVPAPTQN</sequence>
<dbReference type="Proteomes" id="UP000785613">
    <property type="component" value="Unassembled WGS sequence"/>
</dbReference>
<dbReference type="EMBL" id="VUYU01000023">
    <property type="protein sequence ID" value="NHZ36959.1"/>
    <property type="molecule type" value="Genomic_DNA"/>
</dbReference>
<keyword evidence="2" id="KW-1185">Reference proteome</keyword>
<comment type="caution">
    <text evidence="1">The sequence shown here is derived from an EMBL/GenBank/DDBJ whole genome shotgun (WGS) entry which is preliminary data.</text>
</comment>
<proteinExistence type="predicted"/>
<evidence type="ECO:0000313" key="1">
    <source>
        <dbReference type="EMBL" id="NHZ36959.1"/>
    </source>
</evidence>
<gene>
    <name evidence="1" type="ORF">F0185_25665</name>
</gene>
<dbReference type="RefSeq" id="WP_167229354.1">
    <property type="nucleotide sequence ID" value="NZ_VUYU01000023.1"/>
</dbReference>
<protein>
    <submittedName>
        <fullName evidence="1">Uncharacterized protein</fullName>
    </submittedName>
</protein>
<accession>A0ABX0LQD6</accession>
<evidence type="ECO:0000313" key="2">
    <source>
        <dbReference type="Proteomes" id="UP000785613"/>
    </source>
</evidence>